<evidence type="ECO:0000313" key="2">
    <source>
        <dbReference type="EMBL" id="MBC8541529.1"/>
    </source>
</evidence>
<keyword evidence="1" id="KW-0812">Transmembrane</keyword>
<feature type="transmembrane region" description="Helical" evidence="1">
    <location>
        <begin position="131"/>
        <end position="150"/>
    </location>
</feature>
<keyword evidence="3" id="KW-1185">Reference proteome</keyword>
<sequence>MKKTTTGLFLDTAFAAALFIKVFSAGFSYFCVLDDYVQYGCYPLYDNLSRVYFGIGTASNRPLAAFFDPAVWGAFFPNMVFALLILCALLFLSAKLFDRCFTMCGIAVTPFFYAVYLLLPLGFEGTYWISASSRIVVGLFFTALTVYLLITYIKERKAWQLLLYAVCSLASFGFYESVTVLSGLVQGLIILKFTFDEKQYKRLWLLAIPALCTAAVLVYYKLAAHIGALGSRAAEFSVTHIGARLGELFSQFGYIFTAGLYRTTAAGFLDGLKILMQNGVFGIVISILILCVSVLCAYAGGKYKLFAEAKLCVPLGLLLIVLPLLPNILVPDVWLTYRSIVVCLPGFCVLFAPLLALAFQNRCAKTAALFLLTSVFLVGCVNEVHTYKAVSELDGQIVNEVLQHLDDEVLAGKKETVLVLSQEVITPQTSFYKDHVKSVFYADWAVTGAVRACARNIKIKTITPVYSLENVDTEGKQVLYMDEFYHVTEETNE</sequence>
<feature type="transmembrane region" description="Helical" evidence="1">
    <location>
        <begin position="335"/>
        <end position="359"/>
    </location>
</feature>
<feature type="transmembrane region" description="Helical" evidence="1">
    <location>
        <begin position="241"/>
        <end position="261"/>
    </location>
</feature>
<comment type="caution">
    <text evidence="2">The sequence shown here is derived from an EMBL/GenBank/DDBJ whole genome shotgun (WGS) entry which is preliminary data.</text>
</comment>
<accession>A0A926DQK5</accession>
<feature type="transmembrane region" description="Helical" evidence="1">
    <location>
        <begin position="7"/>
        <end position="30"/>
    </location>
</feature>
<gene>
    <name evidence="2" type="ORF">H8698_11125</name>
</gene>
<reference evidence="2" key="1">
    <citation type="submission" date="2020-08" db="EMBL/GenBank/DDBJ databases">
        <title>Genome public.</title>
        <authorList>
            <person name="Liu C."/>
            <person name="Sun Q."/>
        </authorList>
    </citation>
    <scope>NUCLEOTIDE SEQUENCE</scope>
    <source>
        <strain evidence="2">H8</strain>
    </source>
</reference>
<protein>
    <submittedName>
        <fullName evidence="2">Glucosyltransferase domain-containing protein</fullName>
    </submittedName>
</protein>
<keyword evidence="1" id="KW-0472">Membrane</keyword>
<dbReference type="AlphaFoldDB" id="A0A926DQK5"/>
<feature type="transmembrane region" description="Helical" evidence="1">
    <location>
        <begin position="100"/>
        <end position="119"/>
    </location>
</feature>
<dbReference type="RefSeq" id="WP_249313551.1">
    <property type="nucleotide sequence ID" value="NZ_JACRSU010000004.1"/>
</dbReference>
<feature type="transmembrane region" description="Helical" evidence="1">
    <location>
        <begin position="311"/>
        <end position="329"/>
    </location>
</feature>
<dbReference type="EMBL" id="JACRSU010000004">
    <property type="protein sequence ID" value="MBC8541529.1"/>
    <property type="molecule type" value="Genomic_DNA"/>
</dbReference>
<evidence type="ECO:0000256" key="1">
    <source>
        <dbReference type="SAM" id="Phobius"/>
    </source>
</evidence>
<feature type="transmembrane region" description="Helical" evidence="1">
    <location>
        <begin position="281"/>
        <end position="299"/>
    </location>
</feature>
<name>A0A926DQK5_9FIRM</name>
<keyword evidence="1" id="KW-1133">Transmembrane helix</keyword>
<organism evidence="2 3">
    <name type="scientific">Congzhengia minquanensis</name>
    <dbReference type="NCBI Taxonomy" id="2763657"/>
    <lineage>
        <taxon>Bacteria</taxon>
        <taxon>Bacillati</taxon>
        <taxon>Bacillota</taxon>
        <taxon>Clostridia</taxon>
        <taxon>Eubacteriales</taxon>
        <taxon>Oscillospiraceae</taxon>
        <taxon>Congzhengia</taxon>
    </lineage>
</organism>
<feature type="transmembrane region" description="Helical" evidence="1">
    <location>
        <begin position="162"/>
        <end position="191"/>
    </location>
</feature>
<evidence type="ECO:0000313" key="3">
    <source>
        <dbReference type="Proteomes" id="UP000611762"/>
    </source>
</evidence>
<proteinExistence type="predicted"/>
<feature type="transmembrane region" description="Helical" evidence="1">
    <location>
        <begin position="70"/>
        <end position="93"/>
    </location>
</feature>
<feature type="transmembrane region" description="Helical" evidence="1">
    <location>
        <begin position="203"/>
        <end position="220"/>
    </location>
</feature>
<dbReference type="Proteomes" id="UP000611762">
    <property type="component" value="Unassembled WGS sequence"/>
</dbReference>